<dbReference type="InterPro" id="IPR036858">
    <property type="entry name" value="Cyclin-dep_kinase_reg-sub_sf"/>
</dbReference>
<keyword evidence="6" id="KW-1185">Reference proteome</keyword>
<keyword evidence="3 4" id="KW-0131">Cell cycle</keyword>
<dbReference type="GO" id="GO:0016538">
    <property type="term" value="F:cyclin-dependent protein serine/threonine kinase regulator activity"/>
    <property type="evidence" value="ECO:0007669"/>
    <property type="project" value="InterPro"/>
</dbReference>
<dbReference type="SUPFAM" id="SSF55637">
    <property type="entry name" value="Cell cycle regulatory proteins"/>
    <property type="match status" value="1"/>
</dbReference>
<sequence length="137" mass="16388">MREKIDKYWEGLEKFNPLLIIAICCAPEIAKLLPKNRILSENEWRVIGVQKSRGWVHYAIHRPEPHIRFFRRTLNDQQQLQNLLGTKVPHRMLERILNKYKIDEPLLLLPIGFRRTLNDQQQMQNQAMAISRNYYAP</sequence>
<reference evidence="5 6" key="1">
    <citation type="submission" date="2020-02" db="EMBL/GenBank/DDBJ databases">
        <authorList>
            <person name="Ma Q."/>
            <person name="Huang Y."/>
            <person name="Song X."/>
            <person name="Pei D."/>
        </authorList>
    </citation>
    <scope>NUCLEOTIDE SEQUENCE [LARGE SCALE GENOMIC DNA]</scope>
    <source>
        <strain evidence="5">Sxm20200214</strain>
        <tissue evidence="5">Leaf</tissue>
    </source>
</reference>
<comment type="function">
    <text evidence="4">Binds to the catalytic subunit of the cyclin dependent kinases and is essential for their biological function.</text>
</comment>
<dbReference type="SMART" id="SM01084">
    <property type="entry name" value="CKS"/>
    <property type="match status" value="1"/>
</dbReference>
<dbReference type="Gene3D" id="3.30.170.10">
    <property type="entry name" value="Cyclin-dependent kinase, regulatory subunit"/>
    <property type="match status" value="1"/>
</dbReference>
<dbReference type="Pfam" id="PF01111">
    <property type="entry name" value="CKS"/>
    <property type="match status" value="1"/>
</dbReference>
<evidence type="ECO:0000256" key="3">
    <source>
        <dbReference type="ARBA" id="ARBA00023306"/>
    </source>
</evidence>
<dbReference type="InterPro" id="IPR000789">
    <property type="entry name" value="Cyclin-dep_kinase_reg-sub"/>
</dbReference>
<dbReference type="PRINTS" id="PR00296">
    <property type="entry name" value="CYCLINKINASE"/>
</dbReference>
<gene>
    <name evidence="5" type="ORF">Bca52824_010126</name>
</gene>
<comment type="caution">
    <text evidence="5">The sequence shown here is derived from an EMBL/GenBank/DDBJ whole genome shotgun (WGS) entry which is preliminary data.</text>
</comment>
<evidence type="ECO:0000256" key="1">
    <source>
        <dbReference type="ARBA" id="ARBA00007782"/>
    </source>
</evidence>
<proteinExistence type="inferred from homology"/>
<accession>A0A8X8BAK1</accession>
<dbReference type="Proteomes" id="UP000886595">
    <property type="component" value="Unassembled WGS sequence"/>
</dbReference>
<dbReference type="AlphaFoldDB" id="A0A8X8BAK1"/>
<keyword evidence="2 4" id="KW-0132">Cell division</keyword>
<name>A0A8X8BAK1_BRACI</name>
<evidence type="ECO:0000256" key="2">
    <source>
        <dbReference type="ARBA" id="ARBA00022618"/>
    </source>
</evidence>
<comment type="similarity">
    <text evidence="1 4">Belongs to the CKS family.</text>
</comment>
<organism evidence="5 6">
    <name type="scientific">Brassica carinata</name>
    <name type="common">Ethiopian mustard</name>
    <name type="synonym">Abyssinian cabbage</name>
    <dbReference type="NCBI Taxonomy" id="52824"/>
    <lineage>
        <taxon>Eukaryota</taxon>
        <taxon>Viridiplantae</taxon>
        <taxon>Streptophyta</taxon>
        <taxon>Embryophyta</taxon>
        <taxon>Tracheophyta</taxon>
        <taxon>Spermatophyta</taxon>
        <taxon>Magnoliopsida</taxon>
        <taxon>eudicotyledons</taxon>
        <taxon>Gunneridae</taxon>
        <taxon>Pentapetalae</taxon>
        <taxon>rosids</taxon>
        <taxon>malvids</taxon>
        <taxon>Brassicales</taxon>
        <taxon>Brassicaceae</taxon>
        <taxon>Brassiceae</taxon>
        <taxon>Brassica</taxon>
    </lineage>
</organism>
<dbReference type="EMBL" id="JAAMPC010000002">
    <property type="protein sequence ID" value="KAG2327398.1"/>
    <property type="molecule type" value="Genomic_DNA"/>
</dbReference>
<evidence type="ECO:0000256" key="4">
    <source>
        <dbReference type="RuleBase" id="RU311113"/>
    </source>
</evidence>
<dbReference type="GO" id="GO:0051301">
    <property type="term" value="P:cell division"/>
    <property type="evidence" value="ECO:0007669"/>
    <property type="project" value="UniProtKB-UniRule"/>
</dbReference>
<dbReference type="OrthoDB" id="440676at2759"/>
<protein>
    <recommendedName>
        <fullName evidence="4">Cyclin-dependent kinases regulatory subunit</fullName>
    </recommendedName>
</protein>
<evidence type="ECO:0000313" key="6">
    <source>
        <dbReference type="Proteomes" id="UP000886595"/>
    </source>
</evidence>
<evidence type="ECO:0000313" key="5">
    <source>
        <dbReference type="EMBL" id="KAG2327398.1"/>
    </source>
</evidence>
<dbReference type="PANTHER" id="PTHR23415">
    <property type="entry name" value="CYCLIN-DEPENDENT KINASES REGULATORY SUBUNIT/60S RIBOSOME SUBUNIT BIOGENESIS PROTEIN NIP7"/>
    <property type="match status" value="1"/>
</dbReference>